<keyword evidence="2" id="KW-0812">Transmembrane</keyword>
<reference evidence="4 5" key="1">
    <citation type="journal article" date="2014" name="Genome Announc.">
        <title>Draft Genome Sequence of the Antitrypanosomally Active Sponge-Associated Bacterium Actinokineospora sp. Strain EG49.</title>
        <authorList>
            <person name="Harjes J."/>
            <person name="Ryu T."/>
            <person name="Abdelmohsen U.R."/>
            <person name="Moitinho-Silva L."/>
            <person name="Horn H."/>
            <person name="Ravasi T."/>
            <person name="Hentschel U."/>
        </authorList>
    </citation>
    <scope>NUCLEOTIDE SEQUENCE [LARGE SCALE GENOMIC DNA]</scope>
    <source>
        <strain evidence="4 5">EG49</strain>
    </source>
</reference>
<feature type="region of interest" description="Disordered" evidence="1">
    <location>
        <begin position="72"/>
        <end position="116"/>
    </location>
</feature>
<dbReference type="STRING" id="909613.UO65_1095"/>
<dbReference type="Pfam" id="PF18915">
    <property type="entry name" value="DUF5667"/>
    <property type="match status" value="1"/>
</dbReference>
<feature type="compositionally biased region" description="Low complexity" evidence="1">
    <location>
        <begin position="382"/>
        <end position="404"/>
    </location>
</feature>
<protein>
    <recommendedName>
        <fullName evidence="3">DUF5667 domain-containing protein</fullName>
    </recommendedName>
</protein>
<dbReference type="RefSeq" id="WP_052020762.1">
    <property type="nucleotide sequence ID" value="NZ_AYXG01000043.1"/>
</dbReference>
<evidence type="ECO:0000313" key="4">
    <source>
        <dbReference type="EMBL" id="EWC63418.1"/>
    </source>
</evidence>
<accession>W7IST1</accession>
<keyword evidence="5" id="KW-1185">Reference proteome</keyword>
<feature type="compositionally biased region" description="Low complexity" evidence="1">
    <location>
        <begin position="324"/>
        <end position="353"/>
    </location>
</feature>
<evidence type="ECO:0000259" key="3">
    <source>
        <dbReference type="Pfam" id="PF18915"/>
    </source>
</evidence>
<proteinExistence type="predicted"/>
<feature type="region of interest" description="Disordered" evidence="1">
    <location>
        <begin position="313"/>
        <end position="405"/>
    </location>
</feature>
<keyword evidence="2" id="KW-0472">Membrane</keyword>
<keyword evidence="2" id="KW-1133">Transmembrane helix</keyword>
<evidence type="ECO:0000256" key="2">
    <source>
        <dbReference type="SAM" id="Phobius"/>
    </source>
</evidence>
<evidence type="ECO:0000256" key="1">
    <source>
        <dbReference type="SAM" id="MobiDB-lite"/>
    </source>
</evidence>
<evidence type="ECO:0000313" key="5">
    <source>
        <dbReference type="Proteomes" id="UP000019277"/>
    </source>
</evidence>
<comment type="caution">
    <text evidence="4">The sequence shown here is derived from an EMBL/GenBank/DDBJ whole genome shotgun (WGS) entry which is preliminary data.</text>
</comment>
<gene>
    <name evidence="4" type="ORF">UO65_1095</name>
</gene>
<dbReference type="PATRIC" id="fig|909613.9.peg.1111"/>
<feature type="compositionally biased region" description="Low complexity" evidence="1">
    <location>
        <begin position="99"/>
        <end position="109"/>
    </location>
</feature>
<dbReference type="InterPro" id="IPR043725">
    <property type="entry name" value="DUF5667"/>
</dbReference>
<dbReference type="OrthoDB" id="3402808at2"/>
<name>W7IST1_9PSEU</name>
<dbReference type="Proteomes" id="UP000019277">
    <property type="component" value="Unassembled WGS sequence"/>
</dbReference>
<dbReference type="AlphaFoldDB" id="W7IST1"/>
<feature type="compositionally biased region" description="Basic and acidic residues" evidence="1">
    <location>
        <begin position="11"/>
        <end position="24"/>
    </location>
</feature>
<feature type="domain" description="DUF5667" evidence="3">
    <location>
        <begin position="147"/>
        <end position="211"/>
    </location>
</feature>
<dbReference type="EMBL" id="AYXG01000043">
    <property type="protein sequence ID" value="EWC63418.1"/>
    <property type="molecule type" value="Genomic_DNA"/>
</dbReference>
<feature type="transmembrane region" description="Helical" evidence="2">
    <location>
        <begin position="122"/>
        <end position="144"/>
    </location>
</feature>
<dbReference type="eggNOG" id="COG3170">
    <property type="taxonomic scope" value="Bacteria"/>
</dbReference>
<feature type="compositionally biased region" description="Low complexity" evidence="1">
    <location>
        <begin position="360"/>
        <end position="373"/>
    </location>
</feature>
<feature type="region of interest" description="Disordered" evidence="1">
    <location>
        <begin position="1"/>
        <end position="24"/>
    </location>
</feature>
<sequence length="426" mass="43261">MESGSGSSGPRDGRAPDGRAESSRADLGALLADLDDDFTDDDRAVLGLFAQLGPLTGPDPAARDRIFNRVLTEFPADRPRPTPNPRPVRAGRAPRSRRATATTGSTRPGEGPRTTHGVRGRFAVAAVAVLVMVFSLGGMSLLLARDALPGDPLYGIKRTGEAASLGLTFGDEERAFKHLEFASARITEIETLTQRHPDPADGPVSDYLAAFSDFEGDTTAGTRQLLTLALVTTGDGGGLDALGGWAAQQGSRLAAVRDRLPAAAANRESTTSTLLTEVQARSAALLDRLPCHEITSGAVDELGPLPATTVCALRPGAVPPPPSQAGTQPGAGAPGTTTGTGQVAPTTGSDGPAGLPPAPGAGSDPVATTTAPTPVQPPPSTPGEATTTTPPRPGTSTPPTLKVPLPLPLPTIAVPPILGLPGIEIG</sequence>
<organism evidence="4 5">
    <name type="scientific">Actinokineospora spheciospongiae</name>
    <dbReference type="NCBI Taxonomy" id="909613"/>
    <lineage>
        <taxon>Bacteria</taxon>
        <taxon>Bacillati</taxon>
        <taxon>Actinomycetota</taxon>
        <taxon>Actinomycetes</taxon>
        <taxon>Pseudonocardiales</taxon>
        <taxon>Pseudonocardiaceae</taxon>
        <taxon>Actinokineospora</taxon>
    </lineage>
</organism>